<dbReference type="Pfam" id="PF00226">
    <property type="entry name" value="DnaJ"/>
    <property type="match status" value="1"/>
</dbReference>
<accession>A0AA88SM28</accession>
<name>A0AA88SM28_9ASTE</name>
<dbReference type="PANTHER" id="PTHR45495:SF1">
    <property type="entry name" value="DNAJ PROTEIN JJJ1 HOMOLOG"/>
    <property type="match status" value="1"/>
</dbReference>
<dbReference type="CDD" id="cd06257">
    <property type="entry name" value="DnaJ"/>
    <property type="match status" value="1"/>
</dbReference>
<dbReference type="EMBL" id="JAVXUO010000216">
    <property type="protein sequence ID" value="KAK2994285.1"/>
    <property type="molecule type" value="Genomic_DNA"/>
</dbReference>
<protein>
    <recommendedName>
        <fullName evidence="1">J domain-containing protein</fullName>
    </recommendedName>
</protein>
<dbReference type="SUPFAM" id="SSF46565">
    <property type="entry name" value="Chaperone J-domain"/>
    <property type="match status" value="1"/>
</dbReference>
<dbReference type="InterPro" id="IPR036869">
    <property type="entry name" value="J_dom_sf"/>
</dbReference>
<gene>
    <name evidence="2" type="ORF">RJ640_024008</name>
</gene>
<feature type="domain" description="J" evidence="1">
    <location>
        <begin position="8"/>
        <end position="60"/>
    </location>
</feature>
<dbReference type="PANTHER" id="PTHR45495">
    <property type="entry name" value="DNAJ PROTEIN JJJ1 HOMOLOG"/>
    <property type="match status" value="1"/>
</dbReference>
<reference evidence="2" key="1">
    <citation type="submission" date="2022-12" db="EMBL/GenBank/DDBJ databases">
        <title>Draft genome assemblies for two species of Escallonia (Escalloniales).</title>
        <authorList>
            <person name="Chanderbali A."/>
            <person name="Dervinis C."/>
            <person name="Anghel I."/>
            <person name="Soltis D."/>
            <person name="Soltis P."/>
            <person name="Zapata F."/>
        </authorList>
    </citation>
    <scope>NUCLEOTIDE SEQUENCE</scope>
    <source>
        <strain evidence="2">UCBG92.1500</strain>
        <tissue evidence="2">Leaf</tissue>
    </source>
</reference>
<dbReference type="AlphaFoldDB" id="A0AA88SM28"/>
<organism evidence="2 3">
    <name type="scientific">Escallonia rubra</name>
    <dbReference type="NCBI Taxonomy" id="112253"/>
    <lineage>
        <taxon>Eukaryota</taxon>
        <taxon>Viridiplantae</taxon>
        <taxon>Streptophyta</taxon>
        <taxon>Embryophyta</taxon>
        <taxon>Tracheophyta</taxon>
        <taxon>Spermatophyta</taxon>
        <taxon>Magnoliopsida</taxon>
        <taxon>eudicotyledons</taxon>
        <taxon>Gunneridae</taxon>
        <taxon>Pentapetalae</taxon>
        <taxon>asterids</taxon>
        <taxon>campanulids</taxon>
        <taxon>Escalloniales</taxon>
        <taxon>Escalloniaceae</taxon>
        <taxon>Escallonia</taxon>
    </lineage>
</organism>
<evidence type="ECO:0000313" key="3">
    <source>
        <dbReference type="Proteomes" id="UP001187471"/>
    </source>
</evidence>
<proteinExistence type="predicted"/>
<dbReference type="Proteomes" id="UP001187471">
    <property type="component" value="Unassembled WGS sequence"/>
</dbReference>
<dbReference type="Gene3D" id="1.10.287.110">
    <property type="entry name" value="DnaJ domain"/>
    <property type="match status" value="1"/>
</dbReference>
<keyword evidence="3" id="KW-1185">Reference proteome</keyword>
<dbReference type="InterPro" id="IPR001623">
    <property type="entry name" value="DnaJ_domain"/>
</dbReference>
<evidence type="ECO:0000259" key="1">
    <source>
        <dbReference type="PROSITE" id="PS50076"/>
    </source>
</evidence>
<dbReference type="PRINTS" id="PR00625">
    <property type="entry name" value="JDOMAIN"/>
</dbReference>
<dbReference type="PROSITE" id="PS50076">
    <property type="entry name" value="DNAJ_2"/>
    <property type="match status" value="1"/>
</dbReference>
<evidence type="ECO:0000313" key="2">
    <source>
        <dbReference type="EMBL" id="KAK2994285.1"/>
    </source>
</evidence>
<sequence length="60" mass="6631">MALSRKQCHYEVLGLGRDCIADEIRSVNRRLTLQRHPDKLAQLGVSHAEATAAFQELAAA</sequence>
<comment type="caution">
    <text evidence="2">The sequence shown here is derived from an EMBL/GenBank/DDBJ whole genome shotgun (WGS) entry which is preliminary data.</text>
</comment>
<dbReference type="InterPro" id="IPR044648">
    <property type="entry name" value="JJJ1_plant"/>
</dbReference>